<feature type="coiled-coil region" evidence="1">
    <location>
        <begin position="13"/>
        <end position="40"/>
    </location>
</feature>
<dbReference type="AlphaFoldDB" id="A0A2N0PWF4"/>
<proteinExistence type="predicted"/>
<accession>A0A2N0PWF4</accession>
<keyword evidence="1" id="KW-0175">Coiled coil</keyword>
<reference evidence="2 3" key="2">
    <citation type="submission" date="2017-09" db="EMBL/GenBank/DDBJ databases">
        <title>Extensive intraspecific genome diversity in a model arbuscular mycorrhizal fungus.</title>
        <authorList>
            <person name="Chen E.C."/>
            <person name="Morin E."/>
            <person name="Beaudet D."/>
            <person name="Noel J."/>
            <person name="Ndikumana S."/>
            <person name="Charron P."/>
            <person name="St-Onge C."/>
            <person name="Giorgi J."/>
            <person name="Grigoriev I.V."/>
            <person name="Roux C."/>
            <person name="Martin F.M."/>
            <person name="Corradi N."/>
        </authorList>
    </citation>
    <scope>NUCLEOTIDE SEQUENCE [LARGE SCALE GENOMIC DNA]</scope>
    <source>
        <strain evidence="2 3">A5</strain>
    </source>
</reference>
<comment type="caution">
    <text evidence="2">The sequence shown here is derived from an EMBL/GenBank/DDBJ whole genome shotgun (WGS) entry which is preliminary data.</text>
</comment>
<protein>
    <submittedName>
        <fullName evidence="2">Uncharacterized protein</fullName>
    </submittedName>
</protein>
<dbReference type="Proteomes" id="UP000232722">
    <property type="component" value="Unassembled WGS sequence"/>
</dbReference>
<sequence length="112" mass="13434">MEEIEQLLNEQMQIELTSEGKEIEEKFKNIEEEIFNLKLRISIISEEQLSELFSKERNERIMRKIDEMEFLKKVTFIKEPSNEEELLLQIAEGITKLNENMIKMENEIKKAL</sequence>
<name>A0A2N0PWF4_9GLOM</name>
<dbReference type="VEuPathDB" id="FungiDB:RhiirA1_412936"/>
<evidence type="ECO:0000313" key="2">
    <source>
        <dbReference type="EMBL" id="PKC11170.1"/>
    </source>
</evidence>
<evidence type="ECO:0000313" key="3">
    <source>
        <dbReference type="Proteomes" id="UP000232722"/>
    </source>
</evidence>
<dbReference type="EMBL" id="LLXJ01000329">
    <property type="protein sequence ID" value="PKC11170.1"/>
    <property type="molecule type" value="Genomic_DNA"/>
</dbReference>
<organism evidence="2 3">
    <name type="scientific">Rhizophagus irregularis</name>
    <dbReference type="NCBI Taxonomy" id="588596"/>
    <lineage>
        <taxon>Eukaryota</taxon>
        <taxon>Fungi</taxon>
        <taxon>Fungi incertae sedis</taxon>
        <taxon>Mucoromycota</taxon>
        <taxon>Glomeromycotina</taxon>
        <taxon>Glomeromycetes</taxon>
        <taxon>Glomerales</taxon>
        <taxon>Glomeraceae</taxon>
        <taxon>Rhizophagus</taxon>
    </lineage>
</organism>
<evidence type="ECO:0000256" key="1">
    <source>
        <dbReference type="SAM" id="Coils"/>
    </source>
</evidence>
<reference evidence="2 3" key="1">
    <citation type="submission" date="2016-04" db="EMBL/GenBank/DDBJ databases">
        <title>Genome analyses suggest a sexual origin of heterokaryosis in a supposedly ancient asexual fungus.</title>
        <authorList>
            <person name="Ropars J."/>
            <person name="Sedzielewska K."/>
            <person name="Noel J."/>
            <person name="Charron P."/>
            <person name="Farinelli L."/>
            <person name="Marton T."/>
            <person name="Kruger M."/>
            <person name="Pelin A."/>
            <person name="Brachmann A."/>
            <person name="Corradi N."/>
        </authorList>
    </citation>
    <scope>NUCLEOTIDE SEQUENCE [LARGE SCALE GENOMIC DNA]</scope>
    <source>
        <strain evidence="2 3">A5</strain>
    </source>
</reference>
<gene>
    <name evidence="2" type="ORF">RhiirA5_354624</name>
</gene>